<dbReference type="PANTHER" id="PTHR23513">
    <property type="entry name" value="INTEGRAL MEMBRANE EFFLUX PROTEIN-RELATED"/>
    <property type="match status" value="1"/>
</dbReference>
<keyword evidence="3" id="KW-1003">Cell membrane</keyword>
<dbReference type="EMBL" id="FNON01000001">
    <property type="protein sequence ID" value="SDW54091.1"/>
    <property type="molecule type" value="Genomic_DNA"/>
</dbReference>
<feature type="transmembrane region" description="Helical" evidence="7">
    <location>
        <begin position="42"/>
        <end position="67"/>
    </location>
</feature>
<evidence type="ECO:0000313" key="9">
    <source>
        <dbReference type="Proteomes" id="UP000199515"/>
    </source>
</evidence>
<feature type="transmembrane region" description="Helical" evidence="7">
    <location>
        <begin position="218"/>
        <end position="242"/>
    </location>
</feature>
<feature type="transmembrane region" description="Helical" evidence="7">
    <location>
        <begin position="254"/>
        <end position="272"/>
    </location>
</feature>
<dbReference type="CDD" id="cd06173">
    <property type="entry name" value="MFS_MefA_like"/>
    <property type="match status" value="1"/>
</dbReference>
<dbReference type="AlphaFoldDB" id="A0A1H2UD21"/>
<feature type="transmembrane region" description="Helical" evidence="7">
    <location>
        <begin position="304"/>
        <end position="329"/>
    </location>
</feature>
<dbReference type="RefSeq" id="WP_091286763.1">
    <property type="nucleotide sequence ID" value="NZ_FNON01000001.1"/>
</dbReference>
<reference evidence="8 9" key="1">
    <citation type="submission" date="2016-10" db="EMBL/GenBank/DDBJ databases">
        <authorList>
            <person name="de Groot N.N."/>
        </authorList>
    </citation>
    <scope>NUCLEOTIDE SEQUENCE [LARGE SCALE GENOMIC DNA]</scope>
    <source>
        <strain evidence="8 9">CPCC 202699</strain>
    </source>
</reference>
<keyword evidence="9" id="KW-1185">Reference proteome</keyword>
<dbReference type="GO" id="GO:0005886">
    <property type="term" value="C:plasma membrane"/>
    <property type="evidence" value="ECO:0007669"/>
    <property type="project" value="UniProtKB-SubCell"/>
</dbReference>
<protein>
    <submittedName>
        <fullName evidence="8">Predicted arabinose efflux permease, MFS family</fullName>
    </submittedName>
</protein>
<evidence type="ECO:0000256" key="6">
    <source>
        <dbReference type="ARBA" id="ARBA00023136"/>
    </source>
</evidence>
<dbReference type="Pfam" id="PF05977">
    <property type="entry name" value="MFS_3"/>
    <property type="match status" value="1"/>
</dbReference>
<sequence length="400" mass="40766">MTGPLREPAFARLWTAAFFSESAEWMLQVALPIYLYRLTGSAASTAASIALGLLPALLLSPVAGVLADRADRRLLLCLVCAGQAVVALPLLLADGQAVVYLVVAGQAALASLFEPARSALVPDLVGPDRVTAANGLMSVNGNVARLAGGWLGGLVLGTAGLGWVVAAYAGTLVIAFALLLKPFRAVPVATLEREPVLRAWMAGLAAIRDSRRLRVASVWVVLSSLAQGMFLVEFVLFVLTVLGRGEAETGLLRGVQAVGGLAAGIVVATAAKRVAPEKLLGWGSLALSVVTLLIWNGPQLTTALGVYIGLFMVVGGPGVFAGTGLLTVIQTATPPSQAGRVLSTAFAAMAGCTALGSLAAGALVDVVGLPALLNVQALLHLAGAVVVLTGLVRKAVLQPV</sequence>
<proteinExistence type="predicted"/>
<dbReference type="InterPro" id="IPR010290">
    <property type="entry name" value="TM_effector"/>
</dbReference>
<feature type="transmembrane region" description="Helical" evidence="7">
    <location>
        <begin position="12"/>
        <end position="36"/>
    </location>
</feature>
<evidence type="ECO:0000313" key="8">
    <source>
        <dbReference type="EMBL" id="SDW54091.1"/>
    </source>
</evidence>
<evidence type="ECO:0000256" key="4">
    <source>
        <dbReference type="ARBA" id="ARBA00022692"/>
    </source>
</evidence>
<accession>A0A1H2UD21</accession>
<keyword evidence="4 7" id="KW-0812">Transmembrane</keyword>
<evidence type="ECO:0000256" key="2">
    <source>
        <dbReference type="ARBA" id="ARBA00022448"/>
    </source>
</evidence>
<feature type="transmembrane region" description="Helical" evidence="7">
    <location>
        <begin position="279"/>
        <end position="298"/>
    </location>
</feature>
<evidence type="ECO:0000256" key="5">
    <source>
        <dbReference type="ARBA" id="ARBA00022989"/>
    </source>
</evidence>
<feature type="transmembrane region" description="Helical" evidence="7">
    <location>
        <begin position="74"/>
        <end position="92"/>
    </location>
</feature>
<dbReference type="Gene3D" id="1.20.1250.20">
    <property type="entry name" value="MFS general substrate transporter like domains"/>
    <property type="match status" value="1"/>
</dbReference>
<evidence type="ECO:0000256" key="1">
    <source>
        <dbReference type="ARBA" id="ARBA00004651"/>
    </source>
</evidence>
<gene>
    <name evidence="8" type="ORF">SAMN05421504_101854</name>
</gene>
<dbReference type="STRING" id="589385.SAMN05421504_101854"/>
<name>A0A1H2UD21_9PSEU</name>
<dbReference type="PANTHER" id="PTHR23513:SF6">
    <property type="entry name" value="MAJOR FACILITATOR SUPERFAMILY ASSOCIATED DOMAIN-CONTAINING PROTEIN"/>
    <property type="match status" value="1"/>
</dbReference>
<keyword evidence="5 7" id="KW-1133">Transmembrane helix</keyword>
<dbReference type="Proteomes" id="UP000199515">
    <property type="component" value="Unassembled WGS sequence"/>
</dbReference>
<feature type="transmembrane region" description="Helical" evidence="7">
    <location>
        <begin position="369"/>
        <end position="392"/>
    </location>
</feature>
<dbReference type="SUPFAM" id="SSF103473">
    <property type="entry name" value="MFS general substrate transporter"/>
    <property type="match status" value="1"/>
</dbReference>
<feature type="transmembrane region" description="Helical" evidence="7">
    <location>
        <begin position="341"/>
        <end position="363"/>
    </location>
</feature>
<comment type="subcellular location">
    <subcellularLocation>
        <location evidence="1">Cell membrane</location>
        <topology evidence="1">Multi-pass membrane protein</topology>
    </subcellularLocation>
</comment>
<evidence type="ECO:0000256" key="7">
    <source>
        <dbReference type="SAM" id="Phobius"/>
    </source>
</evidence>
<organism evidence="8 9">
    <name type="scientific">Amycolatopsis xylanica</name>
    <dbReference type="NCBI Taxonomy" id="589385"/>
    <lineage>
        <taxon>Bacteria</taxon>
        <taxon>Bacillati</taxon>
        <taxon>Actinomycetota</taxon>
        <taxon>Actinomycetes</taxon>
        <taxon>Pseudonocardiales</taxon>
        <taxon>Pseudonocardiaceae</taxon>
        <taxon>Amycolatopsis</taxon>
    </lineage>
</organism>
<keyword evidence="6 7" id="KW-0472">Membrane</keyword>
<keyword evidence="2" id="KW-0813">Transport</keyword>
<dbReference type="InterPro" id="IPR036259">
    <property type="entry name" value="MFS_trans_sf"/>
</dbReference>
<evidence type="ECO:0000256" key="3">
    <source>
        <dbReference type="ARBA" id="ARBA00022475"/>
    </source>
</evidence>
<feature type="transmembrane region" description="Helical" evidence="7">
    <location>
        <begin position="160"/>
        <end position="180"/>
    </location>
</feature>
<dbReference type="OrthoDB" id="3810421at2"/>